<evidence type="ECO:0000313" key="3">
    <source>
        <dbReference type="EMBL" id="SDT29854.1"/>
    </source>
</evidence>
<dbReference type="Gene3D" id="3.50.50.60">
    <property type="entry name" value="FAD/NAD(P)-binding domain"/>
    <property type="match status" value="1"/>
</dbReference>
<dbReference type="Pfam" id="PF01494">
    <property type="entry name" value="FAD_binding_3"/>
    <property type="match status" value="1"/>
</dbReference>
<dbReference type="PRINTS" id="PR00420">
    <property type="entry name" value="RNGMNOXGNASE"/>
</dbReference>
<reference evidence="4" key="1">
    <citation type="submission" date="2016-10" db="EMBL/GenBank/DDBJ databases">
        <authorList>
            <person name="Varghese N."/>
            <person name="Submissions S."/>
        </authorList>
    </citation>
    <scope>NUCLEOTIDE SEQUENCE [LARGE SCALE GENOMIC DNA]</scope>
    <source>
        <strain evidence="4">IMMIB L-1606</strain>
    </source>
</reference>
<dbReference type="OrthoDB" id="4246007at2"/>
<dbReference type="RefSeq" id="WP_091720296.1">
    <property type="nucleotide sequence ID" value="NZ_CAUQLD010000006.1"/>
</dbReference>
<dbReference type="EMBL" id="LT629779">
    <property type="protein sequence ID" value="SDT29854.1"/>
    <property type="molecule type" value="Genomic_DNA"/>
</dbReference>
<protein>
    <submittedName>
        <fullName evidence="3">2-polyprenyl-6-methoxyphenol hydroxylase</fullName>
    </submittedName>
</protein>
<dbReference type="InterPro" id="IPR050631">
    <property type="entry name" value="PheA/TfdB_FAD_monoxygenase"/>
</dbReference>
<dbReference type="Proteomes" id="UP000198751">
    <property type="component" value="Chromosome I"/>
</dbReference>
<keyword evidence="4" id="KW-1185">Reference proteome</keyword>
<dbReference type="AlphaFoldDB" id="A0A1H1Z814"/>
<name>A0A1H1Z814_9MICC</name>
<gene>
    <name evidence="3" type="ORF">SAMN04489743_2338</name>
</gene>
<dbReference type="PANTHER" id="PTHR43476">
    <property type="entry name" value="3-(3-HYDROXY-PHENYL)PROPIONATE/3-HYDROXYCINNAMIC ACID HYDROXYLASE"/>
    <property type="match status" value="1"/>
</dbReference>
<feature type="domain" description="FAD-binding" evidence="2">
    <location>
        <begin position="3"/>
        <end position="337"/>
    </location>
</feature>
<evidence type="ECO:0000313" key="4">
    <source>
        <dbReference type="Proteomes" id="UP000198751"/>
    </source>
</evidence>
<dbReference type="Gene3D" id="3.30.70.2450">
    <property type="match status" value="1"/>
</dbReference>
<dbReference type="InterPro" id="IPR036188">
    <property type="entry name" value="FAD/NAD-bd_sf"/>
</dbReference>
<evidence type="ECO:0000259" key="2">
    <source>
        <dbReference type="Pfam" id="PF01494"/>
    </source>
</evidence>
<organism evidence="3 4">
    <name type="scientific">Pseudarthrobacter equi</name>
    <dbReference type="NCBI Taxonomy" id="728066"/>
    <lineage>
        <taxon>Bacteria</taxon>
        <taxon>Bacillati</taxon>
        <taxon>Actinomycetota</taxon>
        <taxon>Actinomycetes</taxon>
        <taxon>Micrococcales</taxon>
        <taxon>Micrococcaceae</taxon>
        <taxon>Pseudarthrobacter</taxon>
    </lineage>
</organism>
<proteinExistence type="predicted"/>
<dbReference type="GO" id="GO:0008688">
    <property type="term" value="F:3-(3-hydroxyphenyl)propionate hydroxylase activity"/>
    <property type="evidence" value="ECO:0007669"/>
    <property type="project" value="TreeGrafter"/>
</dbReference>
<dbReference type="GO" id="GO:0071949">
    <property type="term" value="F:FAD binding"/>
    <property type="evidence" value="ECO:0007669"/>
    <property type="project" value="InterPro"/>
</dbReference>
<dbReference type="GO" id="GO:0019622">
    <property type="term" value="P:3-(3-hydroxy)phenylpropionate catabolic process"/>
    <property type="evidence" value="ECO:0007669"/>
    <property type="project" value="TreeGrafter"/>
</dbReference>
<dbReference type="SUPFAM" id="SSF51905">
    <property type="entry name" value="FAD/NAD(P)-binding domain"/>
    <property type="match status" value="1"/>
</dbReference>
<dbReference type="InterPro" id="IPR002938">
    <property type="entry name" value="FAD-bd"/>
</dbReference>
<keyword evidence="1" id="KW-0560">Oxidoreductase</keyword>
<evidence type="ECO:0000256" key="1">
    <source>
        <dbReference type="ARBA" id="ARBA00023002"/>
    </source>
</evidence>
<sequence length="400" mass="42320">MNADVVIVGGGPVGLYLAAVLLRQGVSVRVLERRIARNHHSRAIGIHPPALAALDQLGIARRMVAEGVPIRSGLAVSRGRTVGHMPFAGVSEAFPFVLSLPQYRTEQLLEEQVRALDSGALVSGMEVLEVAHDGGSASVSARPAGGAAQGSSTFRASIVIGADGPRSGIRDLIGVPVQRKTYPDHYVMGDFADHPEFGDRAVLFLESSGIVESFPLPGAVRRWVVRLGKPVGGATPEALARLVADRTEIHPEAATNTMLSAFSVRSSIARRTVSGRVILVGDAAHEISPIGGQGMNLGWLDAQALAPLIVQTVTGRHTPEDFRDYERGRYQAALRARRQAEINMLLGRPLPAPVLALRNSVIGAAAASPVVNQWVAGRFTMQQEFDASVVSGSSSRSCPG</sequence>
<accession>A0A1H1Z814</accession>
<dbReference type="PANTHER" id="PTHR43476:SF3">
    <property type="entry name" value="FAD-BINDING MONOOXYGENASE"/>
    <property type="match status" value="1"/>
</dbReference>